<accession>A0ABR2PGW9</accession>
<evidence type="ECO:0000313" key="3">
    <source>
        <dbReference type="EMBL" id="KAK8987695.1"/>
    </source>
</evidence>
<comment type="caution">
    <text evidence="3">The sequence shown here is derived from an EMBL/GenBank/DDBJ whole genome shotgun (WGS) entry which is preliminary data.</text>
</comment>
<keyword evidence="2" id="KW-0732">Signal</keyword>
<proteinExistence type="predicted"/>
<evidence type="ECO:0000313" key="4">
    <source>
        <dbReference type="Proteomes" id="UP001396334"/>
    </source>
</evidence>
<evidence type="ECO:0008006" key="5">
    <source>
        <dbReference type="Google" id="ProtNLM"/>
    </source>
</evidence>
<dbReference type="EMBL" id="JBBPBN010000060">
    <property type="protein sequence ID" value="KAK8987695.1"/>
    <property type="molecule type" value="Genomic_DNA"/>
</dbReference>
<dbReference type="Proteomes" id="UP001396334">
    <property type="component" value="Unassembled WGS sequence"/>
</dbReference>
<reference evidence="3 4" key="1">
    <citation type="journal article" date="2024" name="G3 (Bethesda)">
        <title>Genome assembly of Hibiscus sabdariffa L. provides insights into metabolisms of medicinal natural products.</title>
        <authorList>
            <person name="Kim T."/>
        </authorList>
    </citation>
    <scope>NUCLEOTIDE SEQUENCE [LARGE SCALE GENOMIC DNA]</scope>
    <source>
        <strain evidence="3">TK-2024</strain>
        <tissue evidence="3">Old leaves</tissue>
    </source>
</reference>
<protein>
    <recommendedName>
        <fullName evidence="5">Anther-specific protein BCP1</fullName>
    </recommendedName>
</protein>
<evidence type="ECO:0000256" key="2">
    <source>
        <dbReference type="SAM" id="SignalP"/>
    </source>
</evidence>
<evidence type="ECO:0000256" key="1">
    <source>
        <dbReference type="SAM" id="MobiDB-lite"/>
    </source>
</evidence>
<name>A0ABR2PGW9_9ROSI</name>
<feature type="region of interest" description="Disordered" evidence="1">
    <location>
        <begin position="23"/>
        <end position="80"/>
    </location>
</feature>
<keyword evidence="4" id="KW-1185">Reference proteome</keyword>
<feature type="chain" id="PRO_5045673237" description="Anther-specific protein BCP1" evidence="2">
    <location>
        <begin position="22"/>
        <end position="102"/>
    </location>
</feature>
<gene>
    <name evidence="3" type="ORF">V6N11_027438</name>
</gene>
<organism evidence="3 4">
    <name type="scientific">Hibiscus sabdariffa</name>
    <name type="common">roselle</name>
    <dbReference type="NCBI Taxonomy" id="183260"/>
    <lineage>
        <taxon>Eukaryota</taxon>
        <taxon>Viridiplantae</taxon>
        <taxon>Streptophyta</taxon>
        <taxon>Embryophyta</taxon>
        <taxon>Tracheophyta</taxon>
        <taxon>Spermatophyta</taxon>
        <taxon>Magnoliopsida</taxon>
        <taxon>eudicotyledons</taxon>
        <taxon>Gunneridae</taxon>
        <taxon>Pentapetalae</taxon>
        <taxon>rosids</taxon>
        <taxon>malvids</taxon>
        <taxon>Malvales</taxon>
        <taxon>Malvaceae</taxon>
        <taxon>Malvoideae</taxon>
        <taxon>Hibiscus</taxon>
    </lineage>
</organism>
<sequence length="102" mass="9245">MARQIVVLALVLVAFVGLVSGAAGAPASDSKHGSSPAAAPGDHDHASSAGAPAGASESGGIAGSSPPPLASAPAPGAGGSATLEASTIVGVGAAAVAGYIMF</sequence>
<feature type="compositionally biased region" description="Low complexity" evidence="1">
    <location>
        <begin position="47"/>
        <end position="59"/>
    </location>
</feature>
<feature type="signal peptide" evidence="2">
    <location>
        <begin position="1"/>
        <end position="21"/>
    </location>
</feature>